<proteinExistence type="predicted"/>
<reference evidence="2 3" key="1">
    <citation type="submission" date="2019-01" db="EMBL/GenBank/DDBJ databases">
        <title>Leuconostoc litchii sp. nov., a novel lactic acid bacterium isolated from lychee.</title>
        <authorList>
            <person name="Wang L.-T."/>
        </authorList>
    </citation>
    <scope>NUCLEOTIDE SEQUENCE [LARGE SCALE GENOMIC DNA]</scope>
    <source>
        <strain evidence="2 3">MB7</strain>
    </source>
</reference>
<dbReference type="GO" id="GO:0016757">
    <property type="term" value="F:glycosyltransferase activity"/>
    <property type="evidence" value="ECO:0007669"/>
    <property type="project" value="InterPro"/>
</dbReference>
<evidence type="ECO:0000259" key="1">
    <source>
        <dbReference type="Pfam" id="PF00534"/>
    </source>
</evidence>
<protein>
    <submittedName>
        <fullName evidence="2">Glycosyltransferase family 4 protein</fullName>
    </submittedName>
</protein>
<name>A0A6P2CK26_9LACO</name>
<organism evidence="2 3">
    <name type="scientific">Leuconostoc litchii</name>
    <dbReference type="NCBI Taxonomy" id="1981069"/>
    <lineage>
        <taxon>Bacteria</taxon>
        <taxon>Bacillati</taxon>
        <taxon>Bacillota</taxon>
        <taxon>Bacilli</taxon>
        <taxon>Lactobacillales</taxon>
        <taxon>Lactobacillaceae</taxon>
        <taxon>Leuconostoc</taxon>
    </lineage>
</organism>
<dbReference type="PANTHER" id="PTHR45947:SF3">
    <property type="entry name" value="SULFOQUINOVOSYL TRANSFERASE SQD2"/>
    <property type="match status" value="1"/>
</dbReference>
<dbReference type="SUPFAM" id="SSF53756">
    <property type="entry name" value="UDP-Glycosyltransferase/glycogen phosphorylase"/>
    <property type="match status" value="1"/>
</dbReference>
<dbReference type="AlphaFoldDB" id="A0A6P2CK26"/>
<dbReference type="EMBL" id="SDGY01000005">
    <property type="protein sequence ID" value="TYC46218.1"/>
    <property type="molecule type" value="Genomic_DNA"/>
</dbReference>
<gene>
    <name evidence="2" type="ORF">ESZ47_07000</name>
</gene>
<dbReference type="OrthoDB" id="9787617at2"/>
<dbReference type="Proteomes" id="UP000442244">
    <property type="component" value="Unassembled WGS sequence"/>
</dbReference>
<keyword evidence="3" id="KW-1185">Reference proteome</keyword>
<keyword evidence="2" id="KW-0808">Transferase</keyword>
<evidence type="ECO:0000313" key="2">
    <source>
        <dbReference type="EMBL" id="TYC46218.1"/>
    </source>
</evidence>
<feature type="domain" description="Glycosyl transferase family 1" evidence="1">
    <location>
        <begin position="177"/>
        <end position="335"/>
    </location>
</feature>
<dbReference type="Pfam" id="PF00534">
    <property type="entry name" value="Glycos_transf_1"/>
    <property type="match status" value="1"/>
</dbReference>
<comment type="caution">
    <text evidence="2">The sequence shown here is derived from an EMBL/GenBank/DDBJ whole genome shotgun (WGS) entry which is preliminary data.</text>
</comment>
<sequence>MAKILIALESIDLGGMKRATTVVGNALTLNHDVTYYTFSDVPPFYELHAPLIVASPSVKLTSDAQPFERYAKEIKNFAKLARKYDVVILAGGLLSSFAAVLKPQLSDTKLIGWMHNNITTYAKQYYAQMNEAFVDGLGSLDSIVVLTDFDLAGFQQYNSHTIKIWNPLTIEPQGYSKLDKHVISFTSRIAIQHKGIDFAVQLASKLPNDWCLAMAGDGTKEDMEIFQQLIRNTQVEDKIIYRGPLKDEELRCHYRESSLFLQTSRWEGLPLVLVEAMSFGLPIVAMRQTGSAEVLDKGKYGILVDNGDVEAAVNEISALIRDPQQRLAWSKKSIQRVHDFQIEPILKQWEMLF</sequence>
<dbReference type="PANTHER" id="PTHR45947">
    <property type="entry name" value="SULFOQUINOVOSYL TRANSFERASE SQD2"/>
    <property type="match status" value="1"/>
</dbReference>
<evidence type="ECO:0000313" key="3">
    <source>
        <dbReference type="Proteomes" id="UP000442244"/>
    </source>
</evidence>
<dbReference type="Gene3D" id="3.40.50.2000">
    <property type="entry name" value="Glycogen Phosphorylase B"/>
    <property type="match status" value="2"/>
</dbReference>
<dbReference type="RefSeq" id="WP_148606055.1">
    <property type="nucleotide sequence ID" value="NZ_BSUV01000001.1"/>
</dbReference>
<dbReference type="InterPro" id="IPR050194">
    <property type="entry name" value="Glycosyltransferase_grp1"/>
</dbReference>
<dbReference type="InterPro" id="IPR001296">
    <property type="entry name" value="Glyco_trans_1"/>
</dbReference>
<accession>A0A6P2CK26</accession>